<proteinExistence type="predicted"/>
<organism evidence="1 2">
    <name type="scientific">Rubroshorea leprosula</name>
    <dbReference type="NCBI Taxonomy" id="152421"/>
    <lineage>
        <taxon>Eukaryota</taxon>
        <taxon>Viridiplantae</taxon>
        <taxon>Streptophyta</taxon>
        <taxon>Embryophyta</taxon>
        <taxon>Tracheophyta</taxon>
        <taxon>Spermatophyta</taxon>
        <taxon>Magnoliopsida</taxon>
        <taxon>eudicotyledons</taxon>
        <taxon>Gunneridae</taxon>
        <taxon>Pentapetalae</taxon>
        <taxon>rosids</taxon>
        <taxon>malvids</taxon>
        <taxon>Malvales</taxon>
        <taxon>Dipterocarpaceae</taxon>
        <taxon>Rubroshorea</taxon>
    </lineage>
</organism>
<protein>
    <submittedName>
        <fullName evidence="1">Uncharacterized protein</fullName>
    </submittedName>
</protein>
<comment type="caution">
    <text evidence="1">The sequence shown here is derived from an EMBL/GenBank/DDBJ whole genome shotgun (WGS) entry which is preliminary data.</text>
</comment>
<keyword evidence="2" id="KW-1185">Reference proteome</keyword>
<dbReference type="AlphaFoldDB" id="A0AAV5M5G6"/>
<reference evidence="1 2" key="1">
    <citation type="journal article" date="2021" name="Commun. Biol.">
        <title>The genome of Shorea leprosula (Dipterocarpaceae) highlights the ecological relevance of drought in aseasonal tropical rainforests.</title>
        <authorList>
            <person name="Ng K.K.S."/>
            <person name="Kobayashi M.J."/>
            <person name="Fawcett J.A."/>
            <person name="Hatakeyama M."/>
            <person name="Paape T."/>
            <person name="Ng C.H."/>
            <person name="Ang C.C."/>
            <person name="Tnah L.H."/>
            <person name="Lee C.T."/>
            <person name="Nishiyama T."/>
            <person name="Sese J."/>
            <person name="O'Brien M.J."/>
            <person name="Copetti D."/>
            <person name="Mohd Noor M.I."/>
            <person name="Ong R.C."/>
            <person name="Putra M."/>
            <person name="Sireger I.Z."/>
            <person name="Indrioko S."/>
            <person name="Kosugi Y."/>
            <person name="Izuno A."/>
            <person name="Isagi Y."/>
            <person name="Lee S.L."/>
            <person name="Shimizu K.K."/>
        </authorList>
    </citation>
    <scope>NUCLEOTIDE SEQUENCE [LARGE SCALE GENOMIC DNA]</scope>
    <source>
        <strain evidence="1">214</strain>
    </source>
</reference>
<dbReference type="Proteomes" id="UP001054252">
    <property type="component" value="Unassembled WGS sequence"/>
</dbReference>
<evidence type="ECO:0000313" key="1">
    <source>
        <dbReference type="EMBL" id="GKV44745.1"/>
    </source>
</evidence>
<name>A0AAV5M5G6_9ROSI</name>
<gene>
    <name evidence="1" type="ORF">SLEP1_g51904</name>
</gene>
<evidence type="ECO:0000313" key="2">
    <source>
        <dbReference type="Proteomes" id="UP001054252"/>
    </source>
</evidence>
<accession>A0AAV5M5G6</accession>
<sequence>MKQITIERKRSGIESFWKREESTQRGFETDSFQSNDNVITLLIVLYGTGKCVSDSSSALLSLLK</sequence>
<dbReference type="EMBL" id="BPVZ01000185">
    <property type="protein sequence ID" value="GKV44745.1"/>
    <property type="molecule type" value="Genomic_DNA"/>
</dbReference>